<dbReference type="InterPro" id="IPR000073">
    <property type="entry name" value="AB_hydrolase_1"/>
</dbReference>
<protein>
    <submittedName>
        <fullName evidence="2">Menaquinone biosynthesis related protein</fullName>
    </submittedName>
</protein>
<dbReference type="Pfam" id="PF00561">
    <property type="entry name" value="Abhydrolase_1"/>
    <property type="match status" value="1"/>
</dbReference>
<proteinExistence type="predicted"/>
<dbReference type="SUPFAM" id="SSF53474">
    <property type="entry name" value="alpha/beta-Hydrolases"/>
    <property type="match status" value="1"/>
</dbReference>
<reference evidence="2" key="1">
    <citation type="journal article" date="2008" name="ISME J.">
        <title>Hindsight in the relative abundance, metabolic potential and genome dynamics of uncultivated marine archaea from comparative metagenomic analyses of bathypelagic plankton of different oceanic regions.</title>
        <authorList>
            <person name="Martin-Cuadrado A.B."/>
            <person name="Rodriguez-Valera F."/>
            <person name="Moreira D."/>
            <person name="Alba J.C."/>
            <person name="Ivars-Martinez E."/>
            <person name="Henn M.R."/>
            <person name="Talla E."/>
            <person name="Lopez-Garcia P."/>
        </authorList>
    </citation>
    <scope>NUCLEOTIDE SEQUENCE</scope>
</reference>
<dbReference type="InterPro" id="IPR029058">
    <property type="entry name" value="AB_hydrolase_fold"/>
</dbReference>
<evidence type="ECO:0000313" key="2">
    <source>
        <dbReference type="EMBL" id="ACF09906.1"/>
    </source>
</evidence>
<accession>B3V6I2</accession>
<name>B3V6I2_9ARCH</name>
<feature type="domain" description="AB hydrolase-1" evidence="1">
    <location>
        <begin position="18"/>
        <end position="246"/>
    </location>
</feature>
<dbReference type="AlphaFoldDB" id="B3V6I2"/>
<dbReference type="ESTHER" id="9eury-b3v6i2">
    <property type="family name" value="6_AlphaBeta_hydrolase"/>
</dbReference>
<dbReference type="Gene3D" id="3.40.50.1820">
    <property type="entry name" value="alpha/beta hydrolase"/>
    <property type="match status" value="1"/>
</dbReference>
<reference evidence="2" key="2">
    <citation type="submission" date="2008-08" db="EMBL/GenBank/DDBJ databases">
        <authorList>
            <person name="Martin-Cuadrado A.-B."/>
            <person name="Rodriguez-Valera F."/>
            <person name="Moreira D."/>
            <person name="Alba J.-C."/>
            <person name="Ivars-Martinez E."/>
            <person name="Henn M.R."/>
            <person name="Talla E."/>
            <person name="Lopez-Garcia P."/>
        </authorList>
    </citation>
    <scope>NUCLEOTIDE SEQUENCE</scope>
</reference>
<dbReference type="PANTHER" id="PTHR43798">
    <property type="entry name" value="MONOACYLGLYCEROL LIPASE"/>
    <property type="match status" value="1"/>
</dbReference>
<dbReference type="InterPro" id="IPR050266">
    <property type="entry name" value="AB_hydrolase_sf"/>
</dbReference>
<sequence length="263" mass="28988">MIDGTFQDTSYGIGGTGPPLVLVHGMGLNRSMWDWQMPFLTPHFEVIRYDLLGHGSSDKPVKEYDMVDFVDQLARLTDGLGREHFALAGFSLGGLIVQAFALAHPERVSALAILCTGHDRSDAERASMLDRLTLAECEGHVATVEMALERWFTNGFAVRQPAVIETVRRWMTDNDPTVYPLVYKLLATGDKPLAQTISAIVCPTLVLACEEDHGNSPAMAYRMANLIPNAHVAIVPKLRHMGLAEDPEAVAHELLPFLKTNRI</sequence>
<dbReference type="EMBL" id="EU686636">
    <property type="protein sequence ID" value="ACF09906.1"/>
    <property type="molecule type" value="Genomic_DNA"/>
</dbReference>
<evidence type="ECO:0000259" key="1">
    <source>
        <dbReference type="Pfam" id="PF00561"/>
    </source>
</evidence>
<organism evidence="2">
    <name type="scientific">uncultured marine group III euryarchaeote KM3-28-E8</name>
    <dbReference type="NCBI Taxonomy" id="526676"/>
    <lineage>
        <taxon>Archaea</taxon>
        <taxon>Methanobacteriati</taxon>
        <taxon>Thermoplasmatota</taxon>
        <taxon>Thermoplasmata</taxon>
        <taxon>Candidatus Thermoprofundales</taxon>
        <taxon>environmental samples</taxon>
    </lineage>
</organism>
<dbReference type="PRINTS" id="PR00111">
    <property type="entry name" value="ABHYDROLASE"/>
</dbReference>